<evidence type="ECO:0000256" key="6">
    <source>
        <dbReference type="SAM" id="SignalP"/>
    </source>
</evidence>
<dbReference type="InterPro" id="IPR035076">
    <property type="entry name" value="Toxin/TOLIP"/>
</dbReference>
<dbReference type="SUPFAM" id="SSF57302">
    <property type="entry name" value="Snake toxin-like"/>
    <property type="match status" value="1"/>
</dbReference>
<evidence type="ECO:0000313" key="8">
    <source>
        <dbReference type="EMBL" id="KAG9466314.1"/>
    </source>
</evidence>
<feature type="signal peptide" evidence="6">
    <location>
        <begin position="1"/>
        <end position="23"/>
    </location>
</feature>
<dbReference type="InterPro" id="IPR051110">
    <property type="entry name" value="Ly-6/neurotoxin-like_GPI-ap"/>
</dbReference>
<dbReference type="GO" id="GO:0005886">
    <property type="term" value="C:plasma membrane"/>
    <property type="evidence" value="ECO:0007669"/>
    <property type="project" value="UniProtKB-SubCell"/>
</dbReference>
<dbReference type="PANTHER" id="PTHR16983:SF10">
    <property type="entry name" value="PROTEIN QUIVER"/>
    <property type="match status" value="1"/>
</dbReference>
<proteinExistence type="predicted"/>
<dbReference type="OrthoDB" id="9900838at2759"/>
<keyword evidence="5" id="KW-0325">Glycoprotein</keyword>
<dbReference type="PANTHER" id="PTHR16983">
    <property type="entry name" value="UPAR/LY6 DOMAIN-CONTAINING PROTEIN"/>
    <property type="match status" value="1"/>
</dbReference>
<evidence type="ECO:0000256" key="4">
    <source>
        <dbReference type="ARBA" id="ARBA00023136"/>
    </source>
</evidence>
<evidence type="ECO:0000256" key="5">
    <source>
        <dbReference type="ARBA" id="ARBA00023180"/>
    </source>
</evidence>
<dbReference type="AlphaFoldDB" id="A0A8J6EA95"/>
<comment type="caution">
    <text evidence="8">The sequence shown here is derived from an EMBL/GenBank/DDBJ whole genome shotgun (WGS) entry which is preliminary data.</text>
</comment>
<evidence type="ECO:0000256" key="3">
    <source>
        <dbReference type="ARBA" id="ARBA00022729"/>
    </source>
</evidence>
<dbReference type="EMBL" id="WNTK01002129">
    <property type="protein sequence ID" value="KAG9466314.1"/>
    <property type="molecule type" value="Genomic_DNA"/>
</dbReference>
<dbReference type="InterPro" id="IPR016054">
    <property type="entry name" value="LY6_UPA_recep-like"/>
</dbReference>
<keyword evidence="3 6" id="KW-0732">Signal</keyword>
<feature type="chain" id="PRO_5035305169" description="UPAR/Ly6 domain-containing protein" evidence="6">
    <location>
        <begin position="24"/>
        <end position="96"/>
    </location>
</feature>
<keyword evidence="4" id="KW-0472">Membrane</keyword>
<protein>
    <recommendedName>
        <fullName evidence="7">UPAR/Ly6 domain-containing protein</fullName>
    </recommendedName>
</protein>
<organism evidence="8 9">
    <name type="scientific">Eleutherodactylus coqui</name>
    <name type="common">Puerto Rican coqui</name>
    <dbReference type="NCBI Taxonomy" id="57060"/>
    <lineage>
        <taxon>Eukaryota</taxon>
        <taxon>Metazoa</taxon>
        <taxon>Chordata</taxon>
        <taxon>Craniata</taxon>
        <taxon>Vertebrata</taxon>
        <taxon>Euteleostomi</taxon>
        <taxon>Amphibia</taxon>
        <taxon>Batrachia</taxon>
        <taxon>Anura</taxon>
        <taxon>Neobatrachia</taxon>
        <taxon>Hyloidea</taxon>
        <taxon>Eleutherodactylidae</taxon>
        <taxon>Eleutherodactylinae</taxon>
        <taxon>Eleutherodactylus</taxon>
        <taxon>Eleutherodactylus</taxon>
    </lineage>
</organism>
<evidence type="ECO:0000313" key="9">
    <source>
        <dbReference type="Proteomes" id="UP000770717"/>
    </source>
</evidence>
<dbReference type="FunFam" id="2.10.60.10:FF:000003">
    <property type="entry name" value="lymphocyte antigen 6E isoform X1"/>
    <property type="match status" value="1"/>
</dbReference>
<sequence>MAAYTSLLLVIALCAAAAHSLQCYTCQTVLSNAKCLKTTKCTKDETYCRTSVHSATIGTFVISLISKECAQSCTPANSSFAFISNHVTCCTTDLCN</sequence>
<dbReference type="InterPro" id="IPR045860">
    <property type="entry name" value="Snake_toxin-like_sf"/>
</dbReference>
<dbReference type="SMART" id="SM00134">
    <property type="entry name" value="LU"/>
    <property type="match status" value="1"/>
</dbReference>
<dbReference type="Pfam" id="PF00087">
    <property type="entry name" value="Toxin_TOLIP"/>
    <property type="match status" value="1"/>
</dbReference>
<gene>
    <name evidence="8" type="ORF">GDO78_016819</name>
</gene>
<name>A0A8J6EA95_ELECQ</name>
<feature type="domain" description="UPAR/Ly6" evidence="7">
    <location>
        <begin position="21"/>
        <end position="96"/>
    </location>
</feature>
<evidence type="ECO:0000256" key="2">
    <source>
        <dbReference type="ARBA" id="ARBA00022475"/>
    </source>
</evidence>
<dbReference type="Gene3D" id="2.10.60.10">
    <property type="entry name" value="CD59"/>
    <property type="match status" value="1"/>
</dbReference>
<evidence type="ECO:0000259" key="7">
    <source>
        <dbReference type="SMART" id="SM00134"/>
    </source>
</evidence>
<evidence type="ECO:0000256" key="1">
    <source>
        <dbReference type="ARBA" id="ARBA00004236"/>
    </source>
</evidence>
<accession>A0A8J6EA95</accession>
<comment type="subcellular location">
    <subcellularLocation>
        <location evidence="1">Cell membrane</location>
    </subcellularLocation>
</comment>
<keyword evidence="9" id="KW-1185">Reference proteome</keyword>
<keyword evidence="2" id="KW-1003">Cell membrane</keyword>
<reference evidence="8" key="1">
    <citation type="thesis" date="2020" institute="ProQuest LLC" country="789 East Eisenhower Parkway, Ann Arbor, MI, USA">
        <title>Comparative Genomics and Chromosome Evolution.</title>
        <authorList>
            <person name="Mudd A.B."/>
        </authorList>
    </citation>
    <scope>NUCLEOTIDE SEQUENCE</scope>
    <source>
        <strain evidence="8">HN-11 Male</strain>
        <tissue evidence="8">Kidney and liver</tissue>
    </source>
</reference>
<dbReference type="Proteomes" id="UP000770717">
    <property type="component" value="Unassembled WGS sequence"/>
</dbReference>